<comment type="similarity">
    <text evidence="5">Belongs to the SAT4 family.</text>
</comment>
<feature type="transmembrane region" description="Helical" evidence="7">
    <location>
        <begin position="165"/>
        <end position="183"/>
    </location>
</feature>
<dbReference type="RefSeq" id="XP_001270887.1">
    <property type="nucleotide sequence ID" value="XM_001270886.1"/>
</dbReference>
<evidence type="ECO:0000256" key="6">
    <source>
        <dbReference type="SAM" id="MobiDB-lite"/>
    </source>
</evidence>
<evidence type="ECO:0000256" key="1">
    <source>
        <dbReference type="ARBA" id="ARBA00004141"/>
    </source>
</evidence>
<comment type="subcellular location">
    <subcellularLocation>
        <location evidence="1">Membrane</location>
        <topology evidence="1">Multi-pass membrane protein</topology>
    </subcellularLocation>
</comment>
<dbReference type="GeneID" id="4702835"/>
<evidence type="ECO:0000313" key="10">
    <source>
        <dbReference type="Proteomes" id="UP000006701"/>
    </source>
</evidence>
<keyword evidence="3 7" id="KW-1133">Transmembrane helix</keyword>
<reference evidence="9 10" key="1">
    <citation type="journal article" date="2008" name="PLoS Genet.">
        <title>Genomic islands in the pathogenic filamentous fungus Aspergillus fumigatus.</title>
        <authorList>
            <person name="Fedorova N.D."/>
            <person name="Khaldi N."/>
            <person name="Joardar V.S."/>
            <person name="Maiti R."/>
            <person name="Amedeo P."/>
            <person name="Anderson M.J."/>
            <person name="Crabtree J."/>
            <person name="Silva J.C."/>
            <person name="Badger J.H."/>
            <person name="Albarraq A."/>
            <person name="Angiuoli S."/>
            <person name="Bussey H."/>
            <person name="Bowyer P."/>
            <person name="Cotty P.J."/>
            <person name="Dyer P.S."/>
            <person name="Egan A."/>
            <person name="Galens K."/>
            <person name="Fraser-Liggett C.M."/>
            <person name="Haas B.J."/>
            <person name="Inman J.M."/>
            <person name="Kent R."/>
            <person name="Lemieux S."/>
            <person name="Malavazi I."/>
            <person name="Orvis J."/>
            <person name="Roemer T."/>
            <person name="Ronning C.M."/>
            <person name="Sundaram J.P."/>
            <person name="Sutton G."/>
            <person name="Turner G."/>
            <person name="Venter J.C."/>
            <person name="White O.R."/>
            <person name="Whitty B.R."/>
            <person name="Youngman P."/>
            <person name="Wolfe K.H."/>
            <person name="Goldman G.H."/>
            <person name="Wortman J.R."/>
            <person name="Jiang B."/>
            <person name="Denning D.W."/>
            <person name="Nierman W.C."/>
        </authorList>
    </citation>
    <scope>NUCLEOTIDE SEQUENCE [LARGE SCALE GENOMIC DNA]</scope>
    <source>
        <strain evidence="10">ATCC 1007 / CBS 513.65 / DSM 816 / NCTC 3887 / NRRL 1</strain>
    </source>
</reference>
<proteinExistence type="inferred from homology"/>
<feature type="domain" description="Rhodopsin" evidence="8">
    <location>
        <begin position="48"/>
        <end position="228"/>
    </location>
</feature>
<keyword evidence="10" id="KW-1185">Reference proteome</keyword>
<evidence type="ECO:0000256" key="7">
    <source>
        <dbReference type="SAM" id="Phobius"/>
    </source>
</evidence>
<organism evidence="9 10">
    <name type="scientific">Aspergillus clavatus (strain ATCC 1007 / CBS 513.65 / DSM 816 / NCTC 3887 / NRRL 1 / QM 1276 / 107)</name>
    <dbReference type="NCBI Taxonomy" id="344612"/>
    <lineage>
        <taxon>Eukaryota</taxon>
        <taxon>Fungi</taxon>
        <taxon>Dikarya</taxon>
        <taxon>Ascomycota</taxon>
        <taxon>Pezizomycotina</taxon>
        <taxon>Eurotiomycetes</taxon>
        <taxon>Eurotiomycetidae</taxon>
        <taxon>Eurotiales</taxon>
        <taxon>Aspergillaceae</taxon>
        <taxon>Aspergillus</taxon>
        <taxon>Aspergillus subgen. Fumigati</taxon>
    </lineage>
</organism>
<dbReference type="AlphaFoldDB" id="A1CJY7"/>
<protein>
    <recommendedName>
        <fullName evidence="8">Rhodopsin domain-containing protein</fullName>
    </recommendedName>
</protein>
<dbReference type="PANTHER" id="PTHR33048">
    <property type="entry name" value="PTH11-LIKE INTEGRAL MEMBRANE PROTEIN (AFU_ORTHOLOGUE AFUA_5G11245)"/>
    <property type="match status" value="1"/>
</dbReference>
<dbReference type="Pfam" id="PF20684">
    <property type="entry name" value="Fung_rhodopsin"/>
    <property type="match status" value="1"/>
</dbReference>
<dbReference type="GO" id="GO:0016020">
    <property type="term" value="C:membrane"/>
    <property type="evidence" value="ECO:0007669"/>
    <property type="project" value="UniProtKB-SubCell"/>
</dbReference>
<dbReference type="OMA" id="QLFWLWL"/>
<feature type="compositionally biased region" description="Basic and acidic residues" evidence="6">
    <location>
        <begin position="240"/>
        <end position="254"/>
    </location>
</feature>
<evidence type="ECO:0000259" key="8">
    <source>
        <dbReference type="Pfam" id="PF20684"/>
    </source>
</evidence>
<sequence length="317" mass="35862">MYHKIAILGVTIAFTTASTLTVVLRLFTRFMIVRKPGWDDAAIVAAMALWVSIPFYNITLSLTKLSLILLYMRLFALANRRFRLLLIAFLVFVVVEGLWFLFSALFICNPIRGFWDRTVPATCLSYSVIWCLNAALQIASDAVVVTTPIPTLARLRLPRRQKIEMIVVFALGFFVCALSIIRLTTIIKLTHSEDFTEQNGPAATWSSIESNVAIICACLPPLHPLLSRISFKYVRGHGREREREHDSARQHTVEKPPPSSLTWNLENPFAMTSWNYSASVTGNCSTLRDEVPETNSIQVVRELRWDLEEGREDRAGS</sequence>
<dbReference type="VEuPathDB" id="FungiDB:ACLA_036660"/>
<evidence type="ECO:0000256" key="2">
    <source>
        <dbReference type="ARBA" id="ARBA00022692"/>
    </source>
</evidence>
<evidence type="ECO:0000313" key="9">
    <source>
        <dbReference type="EMBL" id="EAW09461.1"/>
    </source>
</evidence>
<dbReference type="EMBL" id="DS027056">
    <property type="protein sequence ID" value="EAW09461.1"/>
    <property type="molecule type" value="Genomic_DNA"/>
</dbReference>
<evidence type="ECO:0000256" key="3">
    <source>
        <dbReference type="ARBA" id="ARBA00022989"/>
    </source>
</evidence>
<feature type="transmembrane region" description="Helical" evidence="7">
    <location>
        <begin position="47"/>
        <end position="72"/>
    </location>
</feature>
<dbReference type="InterPro" id="IPR049326">
    <property type="entry name" value="Rhodopsin_dom_fungi"/>
</dbReference>
<feature type="transmembrane region" description="Helical" evidence="7">
    <location>
        <begin position="84"/>
        <end position="107"/>
    </location>
</feature>
<evidence type="ECO:0000256" key="5">
    <source>
        <dbReference type="ARBA" id="ARBA00038359"/>
    </source>
</evidence>
<dbReference type="InterPro" id="IPR052337">
    <property type="entry name" value="SAT4-like"/>
</dbReference>
<dbReference type="Proteomes" id="UP000006701">
    <property type="component" value="Unassembled WGS sequence"/>
</dbReference>
<dbReference type="KEGG" id="act:ACLA_036660"/>
<feature type="transmembrane region" description="Helical" evidence="7">
    <location>
        <begin position="7"/>
        <end position="27"/>
    </location>
</feature>
<dbReference type="PANTHER" id="PTHR33048:SF47">
    <property type="entry name" value="INTEGRAL MEMBRANE PROTEIN-RELATED"/>
    <property type="match status" value="1"/>
</dbReference>
<keyword evidence="2 7" id="KW-0812">Transmembrane</keyword>
<feature type="region of interest" description="Disordered" evidence="6">
    <location>
        <begin position="240"/>
        <end position="260"/>
    </location>
</feature>
<accession>A1CJY7</accession>
<evidence type="ECO:0000256" key="4">
    <source>
        <dbReference type="ARBA" id="ARBA00023136"/>
    </source>
</evidence>
<gene>
    <name evidence="9" type="ORF">ACLA_036660</name>
</gene>
<keyword evidence="4 7" id="KW-0472">Membrane</keyword>
<name>A1CJY7_ASPCL</name>
<dbReference type="OrthoDB" id="10017208at2759"/>
<dbReference type="HOGENOM" id="CLU_028200_0_2_1"/>